<dbReference type="PANTHER" id="PTHR47691">
    <property type="entry name" value="REGULATOR-RELATED"/>
    <property type="match status" value="1"/>
</dbReference>
<dbReference type="SMART" id="SM00862">
    <property type="entry name" value="Trans_reg_C"/>
    <property type="match status" value="1"/>
</dbReference>
<dbReference type="AlphaFoldDB" id="A0AB39NDM9"/>
<dbReference type="EMBL" id="CP163432">
    <property type="protein sequence ID" value="XDQ15971.1"/>
    <property type="molecule type" value="Genomic_DNA"/>
</dbReference>
<dbReference type="Gene3D" id="1.10.10.10">
    <property type="entry name" value="Winged helix-like DNA-binding domain superfamily/Winged helix DNA-binding domain"/>
    <property type="match status" value="1"/>
</dbReference>
<keyword evidence="2" id="KW-0902">Two-component regulatory system</keyword>
<dbReference type="SMART" id="SM01043">
    <property type="entry name" value="BTAD"/>
    <property type="match status" value="1"/>
</dbReference>
<dbReference type="Pfam" id="PF00486">
    <property type="entry name" value="Trans_reg_C"/>
    <property type="match status" value="1"/>
</dbReference>
<dbReference type="Pfam" id="PF13401">
    <property type="entry name" value="AAA_22"/>
    <property type="match status" value="1"/>
</dbReference>
<dbReference type="InterPro" id="IPR049945">
    <property type="entry name" value="AAA_22"/>
</dbReference>
<dbReference type="GO" id="GO:0006355">
    <property type="term" value="P:regulation of DNA-templated transcription"/>
    <property type="evidence" value="ECO:0007669"/>
    <property type="project" value="InterPro"/>
</dbReference>
<evidence type="ECO:0000256" key="2">
    <source>
        <dbReference type="ARBA" id="ARBA00023012"/>
    </source>
</evidence>
<dbReference type="InterPro" id="IPR016032">
    <property type="entry name" value="Sig_transdc_resp-reg_C-effctor"/>
</dbReference>
<feature type="DNA-binding region" description="OmpR/PhoB-type" evidence="4">
    <location>
        <begin position="20"/>
        <end position="121"/>
    </location>
</feature>
<dbReference type="Pfam" id="PF25872">
    <property type="entry name" value="HTH_77"/>
    <property type="match status" value="1"/>
</dbReference>
<evidence type="ECO:0000259" key="6">
    <source>
        <dbReference type="PROSITE" id="PS51755"/>
    </source>
</evidence>
<gene>
    <name evidence="7" type="ORF">AB5J55_43555</name>
</gene>
<dbReference type="PROSITE" id="PS51755">
    <property type="entry name" value="OMPR_PHOB"/>
    <property type="match status" value="1"/>
</dbReference>
<keyword evidence="3 4" id="KW-0238">DNA-binding</keyword>
<dbReference type="PANTHER" id="PTHR47691:SF3">
    <property type="entry name" value="HTH-TYPE TRANSCRIPTIONAL REGULATOR RV0890C-RELATED"/>
    <property type="match status" value="1"/>
</dbReference>
<evidence type="ECO:0000256" key="4">
    <source>
        <dbReference type="PROSITE-ProRule" id="PRU01091"/>
    </source>
</evidence>
<dbReference type="GO" id="GO:0016887">
    <property type="term" value="F:ATP hydrolysis activity"/>
    <property type="evidence" value="ECO:0007669"/>
    <property type="project" value="InterPro"/>
</dbReference>
<sequence length="666" mass="73022">MAGLSPLPGTRLAARTAPRDGSVSTGSQQVEIRALGGLEIRCDGMAVRVLGRRQRALITRLLLHPGHVVATAALVEALWGDDAPPSVPQGALQSQVSRLRTVLGSAREAVVTRSPGYLLDARACAIDVRQFEECVAQCQALADRDPHSALRYANEALQLWRGRAFAEFADSFAQPEAVRLEQMRLSIEEDRVELLLRIGDTATAIAAAESLCSRAPLRERPCALLMKGLALAGRQGESLAAYQRMRQRFSEELGSEPSHELRQVHLQVLRDELVRGVTADQRHQIPTRDTASEHSLIRVPMPLSSFIERHDELKMIAAAASETRVLSLIGPAGVGKTRLAIEHVQRLGGSDDTVWVDLAPRCEQDAGVVAFLQAIGEPVREAPCLTQLTDTLRDRSITLIVDNCEHVIETAARTILAITRACPDVRIIATSRERLAVEGECVLPVGPLSTETDTTEPWNSPALRLLTARLRAAGIHEDPRSDARYRTLASMLCERLDGLPLALELAGIRAGSFGLEEIVNATDLLSQLCGRRSSEERHGDMRSALAWSYNLLAPDEQRLLRRLSVFPGWFSLTWAKQVCADDSLPLTSIPQVLASLVNKSLVVRRPDLEPGRCAYRMLTTMACFADEQMHFAGEAERFEDARARFVVGGHPTVELVLNTLVAEPQF</sequence>
<dbReference type="PRINTS" id="PR00364">
    <property type="entry name" value="DISEASERSIST"/>
</dbReference>
<dbReference type="SUPFAM" id="SSF52540">
    <property type="entry name" value="P-loop containing nucleoside triphosphate hydrolases"/>
    <property type="match status" value="1"/>
</dbReference>
<evidence type="ECO:0000256" key="1">
    <source>
        <dbReference type="ARBA" id="ARBA00005820"/>
    </source>
</evidence>
<dbReference type="Pfam" id="PF03704">
    <property type="entry name" value="BTAD"/>
    <property type="match status" value="1"/>
</dbReference>
<dbReference type="Gene3D" id="1.25.40.10">
    <property type="entry name" value="Tetratricopeptide repeat domain"/>
    <property type="match status" value="1"/>
</dbReference>
<dbReference type="GO" id="GO:0003677">
    <property type="term" value="F:DNA binding"/>
    <property type="evidence" value="ECO:0007669"/>
    <property type="project" value="UniProtKB-UniRule"/>
</dbReference>
<proteinExistence type="inferred from homology"/>
<dbReference type="CDD" id="cd15831">
    <property type="entry name" value="BTAD"/>
    <property type="match status" value="1"/>
</dbReference>
<comment type="similarity">
    <text evidence="1">Belongs to the AfsR/DnrI/RedD regulatory family.</text>
</comment>
<accession>A0AB39NDM9</accession>
<dbReference type="Gene3D" id="3.40.50.300">
    <property type="entry name" value="P-loop containing nucleotide triphosphate hydrolases"/>
    <property type="match status" value="1"/>
</dbReference>
<evidence type="ECO:0000313" key="7">
    <source>
        <dbReference type="EMBL" id="XDQ15971.1"/>
    </source>
</evidence>
<dbReference type="InterPro" id="IPR036388">
    <property type="entry name" value="WH-like_DNA-bd_sf"/>
</dbReference>
<protein>
    <submittedName>
        <fullName evidence="7">BTAD domain-containing putative transcriptional regulator</fullName>
    </submittedName>
</protein>
<dbReference type="InterPro" id="IPR058852">
    <property type="entry name" value="HTH_77"/>
</dbReference>
<dbReference type="SUPFAM" id="SSF48452">
    <property type="entry name" value="TPR-like"/>
    <property type="match status" value="1"/>
</dbReference>
<feature type="domain" description="OmpR/PhoB-type" evidence="6">
    <location>
        <begin position="20"/>
        <end position="121"/>
    </location>
</feature>
<dbReference type="RefSeq" id="WP_369275895.1">
    <property type="nucleotide sequence ID" value="NZ_CP163432.1"/>
</dbReference>
<dbReference type="InterPro" id="IPR027417">
    <property type="entry name" value="P-loop_NTPase"/>
</dbReference>
<organism evidence="7">
    <name type="scientific">Streptomyces sp. R11</name>
    <dbReference type="NCBI Taxonomy" id="3238625"/>
    <lineage>
        <taxon>Bacteria</taxon>
        <taxon>Bacillati</taxon>
        <taxon>Actinomycetota</taxon>
        <taxon>Actinomycetes</taxon>
        <taxon>Kitasatosporales</taxon>
        <taxon>Streptomycetaceae</taxon>
        <taxon>Streptomyces</taxon>
    </lineage>
</organism>
<dbReference type="GO" id="GO:0000160">
    <property type="term" value="P:phosphorelay signal transduction system"/>
    <property type="evidence" value="ECO:0007669"/>
    <property type="project" value="UniProtKB-KW"/>
</dbReference>
<reference evidence="7" key="1">
    <citation type="submission" date="2024-07" db="EMBL/GenBank/DDBJ databases">
        <authorList>
            <person name="Yu S.T."/>
        </authorList>
    </citation>
    <scope>NUCLEOTIDE SEQUENCE</scope>
    <source>
        <strain evidence="7">R11</strain>
    </source>
</reference>
<dbReference type="InterPro" id="IPR005158">
    <property type="entry name" value="BTAD"/>
</dbReference>
<dbReference type="InterPro" id="IPR011990">
    <property type="entry name" value="TPR-like_helical_dom_sf"/>
</dbReference>
<evidence type="ECO:0000256" key="3">
    <source>
        <dbReference type="ARBA" id="ARBA00023125"/>
    </source>
</evidence>
<dbReference type="InterPro" id="IPR001867">
    <property type="entry name" value="OmpR/PhoB-type_DNA-bd"/>
</dbReference>
<dbReference type="SUPFAM" id="SSF46894">
    <property type="entry name" value="C-terminal effector domain of the bipartite response regulators"/>
    <property type="match status" value="1"/>
</dbReference>
<feature type="region of interest" description="Disordered" evidence="5">
    <location>
        <begin position="1"/>
        <end position="28"/>
    </location>
</feature>
<evidence type="ECO:0000256" key="5">
    <source>
        <dbReference type="SAM" id="MobiDB-lite"/>
    </source>
</evidence>
<name>A0AB39NDM9_9ACTN</name>